<feature type="region of interest" description="Disordered" evidence="1">
    <location>
        <begin position="68"/>
        <end position="108"/>
    </location>
</feature>
<evidence type="ECO:0000256" key="1">
    <source>
        <dbReference type="SAM" id="MobiDB-lite"/>
    </source>
</evidence>
<dbReference type="OrthoDB" id="5423525at2759"/>
<sequence length="196" mass="20630">MYDCRTQGGHFFVCQSTHPTLQCHHCSKTMSRSYRCILEKCGYLACESCSTSINASLDEFHKSRELAKASGLPLPSPPSCHSPTPAPALTRDVDDDRDDGAVGRPRRGTVESVVGAISSTSLGGPGASGDGDAALGVGIIEVDDDVQDEDYAPPKRPFTRSAAMAAAFAATRHLSSRARTQSSVFRPRAGEGEGGG</sequence>
<organism evidence="2 3">
    <name type="scientific">Tuber borchii</name>
    <name type="common">White truffle</name>
    <dbReference type="NCBI Taxonomy" id="42251"/>
    <lineage>
        <taxon>Eukaryota</taxon>
        <taxon>Fungi</taxon>
        <taxon>Dikarya</taxon>
        <taxon>Ascomycota</taxon>
        <taxon>Pezizomycotina</taxon>
        <taxon>Pezizomycetes</taxon>
        <taxon>Pezizales</taxon>
        <taxon>Tuberaceae</taxon>
        <taxon>Tuber</taxon>
    </lineage>
</organism>
<name>A0A2T7A208_TUBBO</name>
<feature type="region of interest" description="Disordered" evidence="1">
    <location>
        <begin position="173"/>
        <end position="196"/>
    </location>
</feature>
<proteinExistence type="predicted"/>
<keyword evidence="3" id="KW-1185">Reference proteome</keyword>
<protein>
    <submittedName>
        <fullName evidence="2">Uncharacterized protein</fullName>
    </submittedName>
</protein>
<dbReference type="AlphaFoldDB" id="A0A2T7A208"/>
<evidence type="ECO:0000313" key="3">
    <source>
        <dbReference type="Proteomes" id="UP000244722"/>
    </source>
</evidence>
<evidence type="ECO:0000313" key="2">
    <source>
        <dbReference type="EMBL" id="PUU81779.1"/>
    </source>
</evidence>
<dbReference type="EMBL" id="NESQ01000039">
    <property type="protein sequence ID" value="PUU81779.1"/>
    <property type="molecule type" value="Genomic_DNA"/>
</dbReference>
<gene>
    <name evidence="2" type="ORF">B9Z19DRAFT_1062354</name>
</gene>
<dbReference type="Proteomes" id="UP000244722">
    <property type="component" value="Unassembled WGS sequence"/>
</dbReference>
<feature type="compositionally biased region" description="Pro residues" evidence="1">
    <location>
        <begin position="74"/>
        <end position="86"/>
    </location>
</feature>
<reference evidence="2 3" key="1">
    <citation type="submission" date="2017-04" db="EMBL/GenBank/DDBJ databases">
        <title>Draft genome sequence of Tuber borchii Vittad., a whitish edible truffle.</title>
        <authorList>
            <consortium name="DOE Joint Genome Institute"/>
            <person name="Murat C."/>
            <person name="Kuo A."/>
            <person name="Barry K.W."/>
            <person name="Clum A."/>
            <person name="Dockter R.B."/>
            <person name="Fauchery L."/>
            <person name="Iotti M."/>
            <person name="Kohler A."/>
            <person name="Labutti K."/>
            <person name="Lindquist E.A."/>
            <person name="Lipzen A."/>
            <person name="Ohm R.A."/>
            <person name="Wang M."/>
            <person name="Grigoriev I.V."/>
            <person name="Zambonelli A."/>
            <person name="Martin F.M."/>
        </authorList>
    </citation>
    <scope>NUCLEOTIDE SEQUENCE [LARGE SCALE GENOMIC DNA]</scope>
    <source>
        <strain evidence="2 3">Tbo3840</strain>
    </source>
</reference>
<comment type="caution">
    <text evidence="2">The sequence shown here is derived from an EMBL/GenBank/DDBJ whole genome shotgun (WGS) entry which is preliminary data.</text>
</comment>
<accession>A0A2T7A208</accession>